<feature type="compositionally biased region" description="Gly residues" evidence="1">
    <location>
        <begin position="155"/>
        <end position="169"/>
    </location>
</feature>
<feature type="compositionally biased region" description="Low complexity" evidence="1">
    <location>
        <begin position="205"/>
        <end position="216"/>
    </location>
</feature>
<feature type="compositionally biased region" description="Basic residues" evidence="1">
    <location>
        <begin position="337"/>
        <end position="347"/>
    </location>
</feature>
<dbReference type="Proteomes" id="UP001154282">
    <property type="component" value="Unassembled WGS sequence"/>
</dbReference>
<dbReference type="InterPro" id="IPR040256">
    <property type="entry name" value="At4g02000-like"/>
</dbReference>
<keyword evidence="3" id="KW-1185">Reference proteome</keyword>
<organism evidence="2 3">
    <name type="scientific">Linum tenue</name>
    <dbReference type="NCBI Taxonomy" id="586396"/>
    <lineage>
        <taxon>Eukaryota</taxon>
        <taxon>Viridiplantae</taxon>
        <taxon>Streptophyta</taxon>
        <taxon>Embryophyta</taxon>
        <taxon>Tracheophyta</taxon>
        <taxon>Spermatophyta</taxon>
        <taxon>Magnoliopsida</taxon>
        <taxon>eudicotyledons</taxon>
        <taxon>Gunneridae</taxon>
        <taxon>Pentapetalae</taxon>
        <taxon>rosids</taxon>
        <taxon>fabids</taxon>
        <taxon>Malpighiales</taxon>
        <taxon>Linaceae</taxon>
        <taxon>Linum</taxon>
    </lineage>
</organism>
<gene>
    <name evidence="2" type="ORF">LITE_LOCUS44910</name>
</gene>
<dbReference type="EMBL" id="CAMGYJ010000010">
    <property type="protein sequence ID" value="CAI0548839.1"/>
    <property type="molecule type" value="Genomic_DNA"/>
</dbReference>
<protein>
    <recommendedName>
        <fullName evidence="4">DUF4283 domain-containing protein</fullName>
    </recommendedName>
</protein>
<feature type="region of interest" description="Disordered" evidence="1">
    <location>
        <begin position="396"/>
        <end position="426"/>
    </location>
</feature>
<comment type="caution">
    <text evidence="2">The sequence shown here is derived from an EMBL/GenBank/DDBJ whole genome shotgun (WGS) entry which is preliminary data.</text>
</comment>
<proteinExistence type="predicted"/>
<feature type="compositionally biased region" description="Basic and acidic residues" evidence="1">
    <location>
        <begin position="140"/>
        <end position="152"/>
    </location>
</feature>
<sequence>MIVWVQLPALKVHFYHREVLMTLGNLIGRTIKLDYHTLNRQRRKFAHLAVEIDMSKPLVPRIFLDDYWQKVEYENLPVVYFECGKIGHNTDACPLLRPAANLLQVTVACDGTPAEPARSVEESNLGFGPWMLVSKKSRRNSRDSSKNGKAEADMGSGGQGKATGYGKGGIRIKEMEESTSTSKAPKAADLQRTQNQERKGIQTLKEGSSSGSMGKNNKGKEVLQDSKGQGKGLLGPGPKQGNSGMSGPRPTSGPNQASTSASKQVQPSPQSTPTGPPFPQTGAALQTSRPTETTTLPEVQTVVGENGTSMRIFSVVSSPKKHRQTETKSPSAGERFKQKKAPKKQSKKGTPVKLSPLKALQVWSPVKDRKAKSRARMATLTLQEINAWTEAAGKVGGISEREEAKAGNTDLPEVTPGMDSASPVPQ</sequence>
<evidence type="ECO:0000313" key="2">
    <source>
        <dbReference type="EMBL" id="CAI0548839.1"/>
    </source>
</evidence>
<feature type="region of interest" description="Disordered" evidence="1">
    <location>
        <begin position="131"/>
        <end position="356"/>
    </location>
</feature>
<reference evidence="2" key="1">
    <citation type="submission" date="2022-08" db="EMBL/GenBank/DDBJ databases">
        <authorList>
            <person name="Gutierrez-Valencia J."/>
        </authorList>
    </citation>
    <scope>NUCLEOTIDE SEQUENCE</scope>
</reference>
<feature type="compositionally biased region" description="Polar residues" evidence="1">
    <location>
        <begin position="252"/>
        <end position="265"/>
    </location>
</feature>
<feature type="compositionally biased region" description="Polar residues" evidence="1">
    <location>
        <begin position="306"/>
        <end position="317"/>
    </location>
</feature>
<evidence type="ECO:0000256" key="1">
    <source>
        <dbReference type="SAM" id="MobiDB-lite"/>
    </source>
</evidence>
<name>A0AAV0QUI7_9ROSI</name>
<evidence type="ECO:0000313" key="3">
    <source>
        <dbReference type="Proteomes" id="UP001154282"/>
    </source>
</evidence>
<accession>A0AAV0QUI7</accession>
<feature type="compositionally biased region" description="Polar residues" evidence="1">
    <location>
        <begin position="283"/>
        <end position="298"/>
    </location>
</feature>
<dbReference type="PANTHER" id="PTHR31286">
    <property type="entry name" value="GLYCINE-RICH CELL WALL STRUCTURAL PROTEIN 1.8-LIKE"/>
    <property type="match status" value="1"/>
</dbReference>
<dbReference type="AlphaFoldDB" id="A0AAV0QUI7"/>
<dbReference type="PANTHER" id="PTHR31286:SF99">
    <property type="entry name" value="DUF4283 DOMAIN-CONTAINING PROTEIN"/>
    <property type="match status" value="1"/>
</dbReference>
<evidence type="ECO:0008006" key="4">
    <source>
        <dbReference type="Google" id="ProtNLM"/>
    </source>
</evidence>